<feature type="region of interest" description="Disordered" evidence="1">
    <location>
        <begin position="100"/>
        <end position="128"/>
    </location>
</feature>
<dbReference type="InterPro" id="IPR036513">
    <property type="entry name" value="STAS_dom_sf"/>
</dbReference>
<dbReference type="InterPro" id="IPR058548">
    <property type="entry name" value="MlaB-like_STAS"/>
</dbReference>
<dbReference type="PROSITE" id="PS50801">
    <property type="entry name" value="STAS"/>
    <property type="match status" value="1"/>
</dbReference>
<evidence type="ECO:0000313" key="3">
    <source>
        <dbReference type="EMBL" id="MEB3964151.1"/>
    </source>
</evidence>
<dbReference type="Gene3D" id="3.30.750.24">
    <property type="entry name" value="STAS domain"/>
    <property type="match status" value="1"/>
</dbReference>
<keyword evidence="4" id="KW-1185">Reference proteome</keyword>
<accession>A0ABU6CHG0</accession>
<dbReference type="Proteomes" id="UP001352223">
    <property type="component" value="Unassembled WGS sequence"/>
</dbReference>
<dbReference type="EMBL" id="JAOZYB010000302">
    <property type="protein sequence ID" value="MEB3964151.1"/>
    <property type="molecule type" value="Genomic_DNA"/>
</dbReference>
<gene>
    <name evidence="3" type="ORF">OKJ48_28500</name>
</gene>
<dbReference type="InterPro" id="IPR002645">
    <property type="entry name" value="STAS_dom"/>
</dbReference>
<name>A0ABU6CHG0_9ACTN</name>
<evidence type="ECO:0000259" key="2">
    <source>
        <dbReference type="PROSITE" id="PS50801"/>
    </source>
</evidence>
<dbReference type="RefSeq" id="WP_324771863.1">
    <property type="nucleotide sequence ID" value="NZ_BAAATS010000018.1"/>
</dbReference>
<evidence type="ECO:0000313" key="4">
    <source>
        <dbReference type="Proteomes" id="UP001352223"/>
    </source>
</evidence>
<dbReference type="SUPFAM" id="SSF52091">
    <property type="entry name" value="SpoIIaa-like"/>
    <property type="match status" value="1"/>
</dbReference>
<comment type="caution">
    <text evidence="3">The sequence shown here is derived from an EMBL/GenBank/DDBJ whole genome shotgun (WGS) entry which is preliminary data.</text>
</comment>
<evidence type="ECO:0000256" key="1">
    <source>
        <dbReference type="SAM" id="MobiDB-lite"/>
    </source>
</evidence>
<organism evidence="3 4">
    <name type="scientific">Streptomyces kunmingensis</name>
    <dbReference type="NCBI Taxonomy" id="68225"/>
    <lineage>
        <taxon>Bacteria</taxon>
        <taxon>Bacillati</taxon>
        <taxon>Actinomycetota</taxon>
        <taxon>Actinomycetes</taxon>
        <taxon>Kitasatosporales</taxon>
        <taxon>Streptomycetaceae</taxon>
        <taxon>Streptomyces</taxon>
    </lineage>
</organism>
<reference evidence="3 4" key="1">
    <citation type="submission" date="2022-10" db="EMBL/GenBank/DDBJ databases">
        <authorList>
            <person name="Xie J."/>
            <person name="Shen N."/>
        </authorList>
    </citation>
    <scope>NUCLEOTIDE SEQUENCE [LARGE SCALE GENOMIC DNA]</scope>
    <source>
        <strain evidence="3 4">DSM 41681</strain>
    </source>
</reference>
<dbReference type="Pfam" id="PF13466">
    <property type="entry name" value="STAS_2"/>
    <property type="match status" value="1"/>
</dbReference>
<protein>
    <submittedName>
        <fullName evidence="3">STAS domain-containing protein</fullName>
    </submittedName>
</protein>
<sequence length="128" mass="13008">MTASSSPPVVVVAGPVRPGDAPQLCDRVRSAQESVPGTGTTVICDVSGVTSTDLVTVDALARMGLAARRGGGRIRLRDPSPELALLLTLAGLAEALGCSGGQPVRDPEQREPPLAEVEEAVETGDPAV</sequence>
<feature type="domain" description="STAS" evidence="2">
    <location>
        <begin position="1"/>
        <end position="124"/>
    </location>
</feature>
<proteinExistence type="predicted"/>